<dbReference type="Proteomes" id="UP000287101">
    <property type="component" value="Unassembled WGS sequence"/>
</dbReference>
<gene>
    <name evidence="2" type="ORF">CBF31_06735</name>
</gene>
<accession>A0A430A8G0</accession>
<evidence type="ECO:0000313" key="2">
    <source>
        <dbReference type="EMBL" id="RSU03402.1"/>
    </source>
</evidence>
<organism evidence="2 3">
    <name type="scientific">Vagococcus fessus</name>
    <dbReference type="NCBI Taxonomy" id="120370"/>
    <lineage>
        <taxon>Bacteria</taxon>
        <taxon>Bacillati</taxon>
        <taxon>Bacillota</taxon>
        <taxon>Bacilli</taxon>
        <taxon>Lactobacillales</taxon>
        <taxon>Enterococcaceae</taxon>
        <taxon>Vagococcus</taxon>
    </lineage>
</organism>
<dbReference type="AlphaFoldDB" id="A0A430A8G0"/>
<dbReference type="EMBL" id="NGJY01000002">
    <property type="protein sequence ID" value="RSU03402.1"/>
    <property type="molecule type" value="Genomic_DNA"/>
</dbReference>
<dbReference type="InterPro" id="IPR007737">
    <property type="entry name" value="Mga_HTH"/>
</dbReference>
<keyword evidence="3" id="KW-1185">Reference proteome</keyword>
<protein>
    <recommendedName>
        <fullName evidence="1">Mga helix-turn-helix domain-containing protein</fullName>
    </recommendedName>
</protein>
<reference evidence="2 3" key="1">
    <citation type="submission" date="2017-05" db="EMBL/GenBank/DDBJ databases">
        <title>Vagococcus spp. assemblies.</title>
        <authorList>
            <person name="Gulvik C.A."/>
        </authorList>
    </citation>
    <scope>NUCLEOTIDE SEQUENCE [LARGE SCALE GENOMIC DNA]</scope>
    <source>
        <strain evidence="2 3">CCUG 41755</strain>
    </source>
</reference>
<sequence length="508" mass="59263">MKLEDKNMLELLLKKNEYKQVLIMEALLKDQEITKINLELNHKITLSTLNRYIRNINAALSNFDTSKSITIETTSEKIFLSSAPSTFTHTLFHHILISYLHESTVYQTLKALLLKAEQNTAALIHSLNISSSYFNKVIKQINNYLSITNVQIRQKNNVIFFKGNELNILYLEFLIRQYLSKIDNLPYHCTHSFPELDVLIPNYKTLNLTDSHLARVEELHRVLKKCCTTLNTIKITDSESRDSLSIITSESDFLMPSTETITISSDVRLLINLLIRLNSTQFETKNTKNKIGLRLSESQTELAKDAKLLVDNLISTFFSPMSVSNYDYYEFIYNAHLHLIYIRLFGFDIKSLFKLTDEHALYNNKNIQPGYLALKNYFEKPNNFSNLAIRNQIDILSNKNLFIDSSYSAIRNYRKASLTICFDFIYRLSFEQFLQTRLRHIFSENILIFSFNTMESDILVTDYIPNISDSIELFTFTDTNSVTELENLLSLITRVYSKRIMEFENYYL</sequence>
<evidence type="ECO:0000313" key="3">
    <source>
        <dbReference type="Proteomes" id="UP000287101"/>
    </source>
</evidence>
<dbReference type="Pfam" id="PF05043">
    <property type="entry name" value="Mga"/>
    <property type="match status" value="1"/>
</dbReference>
<name>A0A430A8G0_9ENTE</name>
<feature type="domain" description="Mga helix-turn-helix" evidence="1">
    <location>
        <begin position="92"/>
        <end position="170"/>
    </location>
</feature>
<evidence type="ECO:0000259" key="1">
    <source>
        <dbReference type="Pfam" id="PF05043"/>
    </source>
</evidence>
<comment type="caution">
    <text evidence="2">The sequence shown here is derived from an EMBL/GenBank/DDBJ whole genome shotgun (WGS) entry which is preliminary data.</text>
</comment>
<dbReference type="OrthoDB" id="1711164at2"/>
<proteinExistence type="predicted"/>